<name>A0A9P0AA15_BEMTA</name>
<dbReference type="Proteomes" id="UP001152759">
    <property type="component" value="Chromosome 3"/>
</dbReference>
<protein>
    <submittedName>
        <fullName evidence="2">Uncharacterized protein</fullName>
    </submittedName>
</protein>
<gene>
    <name evidence="2" type="ORF">BEMITA_LOCUS6052</name>
</gene>
<evidence type="ECO:0000256" key="1">
    <source>
        <dbReference type="SAM" id="MobiDB-lite"/>
    </source>
</evidence>
<feature type="region of interest" description="Disordered" evidence="1">
    <location>
        <begin position="1"/>
        <end position="80"/>
    </location>
</feature>
<dbReference type="EMBL" id="OU963864">
    <property type="protein sequence ID" value="CAH0386992.1"/>
    <property type="molecule type" value="Genomic_DNA"/>
</dbReference>
<proteinExistence type="predicted"/>
<dbReference type="AlphaFoldDB" id="A0A9P0AA15"/>
<accession>A0A9P0AA15</accession>
<feature type="compositionally biased region" description="Basic and acidic residues" evidence="1">
    <location>
        <begin position="34"/>
        <end position="46"/>
    </location>
</feature>
<evidence type="ECO:0000313" key="2">
    <source>
        <dbReference type="EMBL" id="CAH0386992.1"/>
    </source>
</evidence>
<evidence type="ECO:0000313" key="3">
    <source>
        <dbReference type="Proteomes" id="UP001152759"/>
    </source>
</evidence>
<sequence length="136" mass="15375">MQAAPGRQPSWTREIFIVDESSTENTADVDDTELDRKLETRLHSDSSRSQIQPPQEIGGPNPWARPATESAGVQETRGRGGFLHDDEKAVMQACCCCCCAHWLNKLPSYPSWKDYLLPSRRRNKNKGQLERSSTRT</sequence>
<keyword evidence="3" id="KW-1185">Reference proteome</keyword>
<reference evidence="2" key="1">
    <citation type="submission" date="2021-12" db="EMBL/GenBank/DDBJ databases">
        <authorList>
            <person name="King R."/>
        </authorList>
    </citation>
    <scope>NUCLEOTIDE SEQUENCE</scope>
</reference>
<organism evidence="2 3">
    <name type="scientific">Bemisia tabaci</name>
    <name type="common">Sweetpotato whitefly</name>
    <name type="synonym">Aleurodes tabaci</name>
    <dbReference type="NCBI Taxonomy" id="7038"/>
    <lineage>
        <taxon>Eukaryota</taxon>
        <taxon>Metazoa</taxon>
        <taxon>Ecdysozoa</taxon>
        <taxon>Arthropoda</taxon>
        <taxon>Hexapoda</taxon>
        <taxon>Insecta</taxon>
        <taxon>Pterygota</taxon>
        <taxon>Neoptera</taxon>
        <taxon>Paraneoptera</taxon>
        <taxon>Hemiptera</taxon>
        <taxon>Sternorrhyncha</taxon>
        <taxon>Aleyrodoidea</taxon>
        <taxon>Aleyrodidae</taxon>
        <taxon>Aleyrodinae</taxon>
        <taxon>Bemisia</taxon>
    </lineage>
</organism>